<reference evidence="2 3" key="1">
    <citation type="submission" date="2016-07" db="EMBL/GenBank/DDBJ databases">
        <authorList>
            <person name="Jeong J.-J."/>
            <person name="Kim D.W."/>
            <person name="Sang M.K."/>
            <person name="Choi I.-G."/>
            <person name="Kim K.D."/>
        </authorList>
    </citation>
    <scope>NUCLEOTIDE SEQUENCE [LARGE SCALE GENOMIC DNA]</scope>
    <source>
        <strain evidence="2 3">UTM-3</strain>
    </source>
</reference>
<dbReference type="EMBL" id="MAYH01000001">
    <property type="protein sequence ID" value="OCA77421.1"/>
    <property type="molecule type" value="Genomic_DNA"/>
</dbReference>
<gene>
    <name evidence="2" type="ORF">BBI01_02915</name>
</gene>
<accession>A0A1B9A0P5</accession>
<dbReference type="Proteomes" id="UP000092651">
    <property type="component" value="Unassembled WGS sequence"/>
</dbReference>
<dbReference type="AlphaFoldDB" id="A0A1B9A0P5"/>
<feature type="domain" description="Surface-adhesin protein E-like" evidence="1">
    <location>
        <begin position="22"/>
        <end position="131"/>
    </location>
</feature>
<evidence type="ECO:0000313" key="2">
    <source>
        <dbReference type="EMBL" id="OCA77421.1"/>
    </source>
</evidence>
<keyword evidence="3" id="KW-1185">Reference proteome</keyword>
<dbReference type="RefSeq" id="WP_065393172.1">
    <property type="nucleotide sequence ID" value="NZ_MAYH01000001.1"/>
</dbReference>
<dbReference type="Pfam" id="PF16747">
    <property type="entry name" value="Adhesin_E"/>
    <property type="match status" value="1"/>
</dbReference>
<dbReference type="InterPro" id="IPR031939">
    <property type="entry name" value="Adhesin_E-like"/>
</dbReference>
<protein>
    <recommendedName>
        <fullName evidence="1">Surface-adhesin protein E-like domain-containing protein</fullName>
    </recommendedName>
</protein>
<comment type="caution">
    <text evidence="2">The sequence shown here is derived from an EMBL/GenBank/DDBJ whole genome shotgun (WGS) entry which is preliminary data.</text>
</comment>
<proteinExistence type="predicted"/>
<evidence type="ECO:0000313" key="3">
    <source>
        <dbReference type="Proteomes" id="UP000092651"/>
    </source>
</evidence>
<organism evidence="2 3">
    <name type="scientific">Chryseobacterium artocarpi</name>
    <dbReference type="NCBI Taxonomy" id="1414727"/>
    <lineage>
        <taxon>Bacteria</taxon>
        <taxon>Pseudomonadati</taxon>
        <taxon>Bacteroidota</taxon>
        <taxon>Flavobacteriia</taxon>
        <taxon>Flavobacteriales</taxon>
        <taxon>Weeksellaceae</taxon>
        <taxon>Chryseobacterium group</taxon>
        <taxon>Chryseobacterium</taxon>
    </lineage>
</organism>
<name>A0A1B9A0P5_9FLAO</name>
<evidence type="ECO:0000259" key="1">
    <source>
        <dbReference type="Pfam" id="PF16747"/>
    </source>
</evidence>
<sequence length="134" mass="15627">MKIIISFLSIFTCAFCFGQSDWSYIGSSVNKMDYYIKDIRKTYKDDVYSIWLKIEYPEKKVKNKKGQWTTVAGNHTISSSNINCTEKETKLDRVIKYSNKGIVLKDQTMYSEWERIIPESMAEAVFNFVCGEPE</sequence>